<sequence>CADCGKSFTNRTTLRFHRNIHTGERPYSCSECGKSFTSSNTLRLHRQSHAA</sequence>
<evidence type="ECO:0000259" key="10">
    <source>
        <dbReference type="PROSITE" id="PS50157"/>
    </source>
</evidence>
<keyword evidence="5 9" id="KW-0863">Zinc-finger</keyword>
<dbReference type="EMBL" id="VWZE01008756">
    <property type="protein sequence ID" value="NXF89266.1"/>
    <property type="molecule type" value="Genomic_DNA"/>
</dbReference>
<evidence type="ECO:0000256" key="8">
    <source>
        <dbReference type="ARBA" id="ARBA00023242"/>
    </source>
</evidence>
<dbReference type="InterPro" id="IPR013087">
    <property type="entry name" value="Znf_C2H2_type"/>
</dbReference>
<dbReference type="PANTHER" id="PTHR14196">
    <property type="entry name" value="ODD-SKIPPED - RELATED"/>
    <property type="match status" value="1"/>
</dbReference>
<dbReference type="GO" id="GO:0005634">
    <property type="term" value="C:nucleus"/>
    <property type="evidence" value="ECO:0007669"/>
    <property type="project" value="UniProtKB-SubCell"/>
</dbReference>
<keyword evidence="7" id="KW-0238">DNA-binding</keyword>
<name>A0A7K8XF07_9PICI</name>
<comment type="similarity">
    <text evidence="2">Belongs to the krueppel C2H2-type zinc-finger protein family.</text>
</comment>
<feature type="non-terminal residue" evidence="11">
    <location>
        <position position="1"/>
    </location>
</feature>
<dbReference type="AlphaFoldDB" id="A0A7K8XF07"/>
<dbReference type="GO" id="GO:0008270">
    <property type="term" value="F:zinc ion binding"/>
    <property type="evidence" value="ECO:0007669"/>
    <property type="project" value="UniProtKB-KW"/>
</dbReference>
<evidence type="ECO:0000256" key="3">
    <source>
        <dbReference type="ARBA" id="ARBA00022723"/>
    </source>
</evidence>
<dbReference type="FunFam" id="3.30.160.60:FF:001437">
    <property type="entry name" value="Zinc finger protein 594"/>
    <property type="match status" value="1"/>
</dbReference>
<dbReference type="Proteomes" id="UP000583613">
    <property type="component" value="Unassembled WGS sequence"/>
</dbReference>
<dbReference type="OrthoDB" id="3437960at2759"/>
<dbReference type="PROSITE" id="PS00028">
    <property type="entry name" value="ZINC_FINGER_C2H2_1"/>
    <property type="match status" value="2"/>
</dbReference>
<evidence type="ECO:0000256" key="6">
    <source>
        <dbReference type="ARBA" id="ARBA00022833"/>
    </source>
</evidence>
<comment type="subcellular location">
    <subcellularLocation>
        <location evidence="1">Nucleus</location>
    </subcellularLocation>
</comment>
<comment type="caution">
    <text evidence="11">The sequence shown here is derived from an EMBL/GenBank/DDBJ whole genome shotgun (WGS) entry which is preliminary data.</text>
</comment>
<dbReference type="PROSITE" id="PS50157">
    <property type="entry name" value="ZINC_FINGER_C2H2_2"/>
    <property type="match status" value="2"/>
</dbReference>
<dbReference type="GO" id="GO:0000977">
    <property type="term" value="F:RNA polymerase II transcription regulatory region sequence-specific DNA binding"/>
    <property type="evidence" value="ECO:0007669"/>
    <property type="project" value="TreeGrafter"/>
</dbReference>
<organism evidence="11 12">
    <name type="scientific">Eubucco bourcierii</name>
    <name type="common">red-headed barbet</name>
    <dbReference type="NCBI Taxonomy" id="91767"/>
    <lineage>
        <taxon>Eukaryota</taxon>
        <taxon>Metazoa</taxon>
        <taxon>Chordata</taxon>
        <taxon>Craniata</taxon>
        <taxon>Vertebrata</taxon>
        <taxon>Euteleostomi</taxon>
        <taxon>Archelosauria</taxon>
        <taxon>Archosauria</taxon>
        <taxon>Dinosauria</taxon>
        <taxon>Saurischia</taxon>
        <taxon>Theropoda</taxon>
        <taxon>Coelurosauria</taxon>
        <taxon>Aves</taxon>
        <taxon>Neognathae</taxon>
        <taxon>Neoaves</taxon>
        <taxon>Telluraves</taxon>
        <taxon>Coraciimorphae</taxon>
        <taxon>Piciformes</taxon>
        <taxon>Ramphastidae</taxon>
        <taxon>Eubucco</taxon>
    </lineage>
</organism>
<evidence type="ECO:0000256" key="5">
    <source>
        <dbReference type="ARBA" id="ARBA00022771"/>
    </source>
</evidence>
<accession>A0A7K8XF07</accession>
<dbReference type="InterPro" id="IPR036236">
    <property type="entry name" value="Znf_C2H2_sf"/>
</dbReference>
<evidence type="ECO:0000256" key="4">
    <source>
        <dbReference type="ARBA" id="ARBA00022737"/>
    </source>
</evidence>
<dbReference type="InterPro" id="IPR050717">
    <property type="entry name" value="C2H2-ZF_Transcription_Reg"/>
</dbReference>
<evidence type="ECO:0000256" key="7">
    <source>
        <dbReference type="ARBA" id="ARBA00023125"/>
    </source>
</evidence>
<dbReference type="FunFam" id="3.30.160.60:FF:001968">
    <property type="entry name" value="chorion transcription factor Cf2 isoform X3"/>
    <property type="match status" value="1"/>
</dbReference>
<evidence type="ECO:0000313" key="11">
    <source>
        <dbReference type="EMBL" id="NXF89266.1"/>
    </source>
</evidence>
<dbReference type="PANTHER" id="PTHR14196:SF12">
    <property type="entry name" value="ZINC FINGER PROTEIN 208-LIKE"/>
    <property type="match status" value="1"/>
</dbReference>
<dbReference type="Gene3D" id="3.30.160.60">
    <property type="entry name" value="Classic Zinc Finger"/>
    <property type="match status" value="2"/>
</dbReference>
<proteinExistence type="inferred from homology"/>
<evidence type="ECO:0000313" key="12">
    <source>
        <dbReference type="Proteomes" id="UP000583613"/>
    </source>
</evidence>
<evidence type="ECO:0000256" key="9">
    <source>
        <dbReference type="PROSITE-ProRule" id="PRU00042"/>
    </source>
</evidence>
<evidence type="ECO:0000256" key="2">
    <source>
        <dbReference type="ARBA" id="ARBA00006991"/>
    </source>
</evidence>
<feature type="non-terminal residue" evidence="11">
    <location>
        <position position="51"/>
    </location>
</feature>
<gene>
    <name evidence="11" type="primary">Znf484</name>
    <name evidence="11" type="ORF">EUBBOU_R15237</name>
</gene>
<dbReference type="Pfam" id="PF00096">
    <property type="entry name" value="zf-C2H2"/>
    <property type="match status" value="2"/>
</dbReference>
<keyword evidence="3" id="KW-0479">Metal-binding</keyword>
<keyword evidence="12" id="KW-1185">Reference proteome</keyword>
<evidence type="ECO:0000256" key="1">
    <source>
        <dbReference type="ARBA" id="ARBA00004123"/>
    </source>
</evidence>
<reference evidence="11 12" key="1">
    <citation type="submission" date="2019-09" db="EMBL/GenBank/DDBJ databases">
        <title>Bird 10,000 Genomes (B10K) Project - Family phase.</title>
        <authorList>
            <person name="Zhang G."/>
        </authorList>
    </citation>
    <scope>NUCLEOTIDE SEQUENCE [LARGE SCALE GENOMIC DNA]</scope>
    <source>
        <strain evidence="11">B10K-DU-001-04</strain>
        <tissue evidence="11">Muscle</tissue>
    </source>
</reference>
<keyword evidence="6" id="KW-0862">Zinc</keyword>
<dbReference type="GO" id="GO:0000981">
    <property type="term" value="F:DNA-binding transcription factor activity, RNA polymerase II-specific"/>
    <property type="evidence" value="ECO:0007669"/>
    <property type="project" value="TreeGrafter"/>
</dbReference>
<dbReference type="SMART" id="SM00355">
    <property type="entry name" value="ZnF_C2H2"/>
    <property type="match status" value="2"/>
</dbReference>
<protein>
    <submittedName>
        <fullName evidence="11">ZN484 protein</fullName>
    </submittedName>
</protein>
<keyword evidence="4" id="KW-0677">Repeat</keyword>
<feature type="domain" description="C2H2-type" evidence="10">
    <location>
        <begin position="27"/>
        <end position="51"/>
    </location>
</feature>
<dbReference type="SUPFAM" id="SSF57667">
    <property type="entry name" value="beta-beta-alpha zinc fingers"/>
    <property type="match status" value="1"/>
</dbReference>
<keyword evidence="8" id="KW-0539">Nucleus</keyword>
<feature type="domain" description="C2H2-type" evidence="10">
    <location>
        <begin position="1"/>
        <end position="26"/>
    </location>
</feature>